<evidence type="ECO:0000256" key="6">
    <source>
        <dbReference type="ARBA" id="ARBA00023136"/>
    </source>
</evidence>
<dbReference type="OrthoDB" id="5667at2759"/>
<feature type="transmembrane region" description="Helical" evidence="7">
    <location>
        <begin position="249"/>
        <end position="269"/>
    </location>
</feature>
<feature type="transmembrane region" description="Helical" evidence="7">
    <location>
        <begin position="217"/>
        <end position="237"/>
    </location>
</feature>
<dbReference type="GO" id="GO:0016020">
    <property type="term" value="C:membrane"/>
    <property type="evidence" value="ECO:0007669"/>
    <property type="project" value="UniProtKB-SubCell"/>
</dbReference>
<evidence type="ECO:0000256" key="1">
    <source>
        <dbReference type="ARBA" id="ARBA00004141"/>
    </source>
</evidence>
<evidence type="ECO:0000313" key="9">
    <source>
        <dbReference type="EMBL" id="PSS07043.1"/>
    </source>
</evidence>
<gene>
    <name evidence="9" type="ORF">M430DRAFT_110705</name>
</gene>
<evidence type="ECO:0000256" key="5">
    <source>
        <dbReference type="ARBA" id="ARBA00022989"/>
    </source>
</evidence>
<keyword evidence="6 7" id="KW-0472">Membrane</keyword>
<name>A0A2T3APW0_AMORE</name>
<reference evidence="9 10" key="1">
    <citation type="journal article" date="2018" name="New Phytol.">
        <title>Comparative genomics and transcriptomics depict ericoid mycorrhizal fungi as versatile saprotrophs and plant mutualists.</title>
        <authorList>
            <person name="Martino E."/>
            <person name="Morin E."/>
            <person name="Grelet G.A."/>
            <person name="Kuo A."/>
            <person name="Kohler A."/>
            <person name="Daghino S."/>
            <person name="Barry K.W."/>
            <person name="Cichocki N."/>
            <person name="Clum A."/>
            <person name="Dockter R.B."/>
            <person name="Hainaut M."/>
            <person name="Kuo R.C."/>
            <person name="LaButti K."/>
            <person name="Lindahl B.D."/>
            <person name="Lindquist E.A."/>
            <person name="Lipzen A."/>
            <person name="Khouja H.R."/>
            <person name="Magnuson J."/>
            <person name="Murat C."/>
            <person name="Ohm R.A."/>
            <person name="Singer S.W."/>
            <person name="Spatafora J.W."/>
            <person name="Wang M."/>
            <person name="Veneault-Fourrey C."/>
            <person name="Henrissat B."/>
            <person name="Grigoriev I.V."/>
            <person name="Martin F.M."/>
            <person name="Perotto S."/>
        </authorList>
    </citation>
    <scope>NUCLEOTIDE SEQUENCE [LARGE SCALE GENOMIC DNA]</scope>
    <source>
        <strain evidence="9 10">ATCC 22711</strain>
    </source>
</reference>
<dbReference type="Proteomes" id="UP000241818">
    <property type="component" value="Unassembled WGS sequence"/>
</dbReference>
<keyword evidence="5 7" id="KW-1133">Transmembrane helix</keyword>
<keyword evidence="10" id="KW-1185">Reference proteome</keyword>
<protein>
    <recommendedName>
        <fullName evidence="8">Major facilitator superfamily (MFS) profile domain-containing protein</fullName>
    </recommendedName>
</protein>
<feature type="transmembrane region" description="Helical" evidence="7">
    <location>
        <begin position="160"/>
        <end position="179"/>
    </location>
</feature>
<dbReference type="PROSITE" id="PS50850">
    <property type="entry name" value="MFS"/>
    <property type="match status" value="1"/>
</dbReference>
<feature type="transmembrane region" description="Helical" evidence="7">
    <location>
        <begin position="293"/>
        <end position="316"/>
    </location>
</feature>
<organism evidence="9 10">
    <name type="scientific">Amorphotheca resinae ATCC 22711</name>
    <dbReference type="NCBI Taxonomy" id="857342"/>
    <lineage>
        <taxon>Eukaryota</taxon>
        <taxon>Fungi</taxon>
        <taxon>Dikarya</taxon>
        <taxon>Ascomycota</taxon>
        <taxon>Pezizomycotina</taxon>
        <taxon>Leotiomycetes</taxon>
        <taxon>Helotiales</taxon>
        <taxon>Amorphothecaceae</taxon>
        <taxon>Amorphotheca</taxon>
    </lineage>
</organism>
<feature type="transmembrane region" description="Helical" evidence="7">
    <location>
        <begin position="185"/>
        <end position="205"/>
    </location>
</feature>
<dbReference type="SUPFAM" id="SSF103473">
    <property type="entry name" value="MFS general substrate transporter"/>
    <property type="match status" value="1"/>
</dbReference>
<feature type="transmembrane region" description="Helical" evidence="7">
    <location>
        <begin position="328"/>
        <end position="347"/>
    </location>
</feature>
<dbReference type="InParanoid" id="A0A2T3APW0"/>
<dbReference type="PANTHER" id="PTHR11360:SF224">
    <property type="entry name" value="MAJOR FACILITATOR SUPERFAMILY (MFS) PROFILE DOMAIN-CONTAINING PROTEIN-RELATED"/>
    <property type="match status" value="1"/>
</dbReference>
<evidence type="ECO:0000256" key="7">
    <source>
        <dbReference type="SAM" id="Phobius"/>
    </source>
</evidence>
<comment type="similarity">
    <text evidence="2">Belongs to the major facilitator superfamily. Monocarboxylate porter (TC 2.A.1.13) family.</text>
</comment>
<dbReference type="InterPro" id="IPR011701">
    <property type="entry name" value="MFS"/>
</dbReference>
<feature type="transmembrane region" description="Helical" evidence="7">
    <location>
        <begin position="90"/>
        <end position="114"/>
    </location>
</feature>
<proteinExistence type="inferred from homology"/>
<dbReference type="Pfam" id="PF07690">
    <property type="entry name" value="MFS_1"/>
    <property type="match status" value="1"/>
</dbReference>
<feature type="transmembrane region" description="Helical" evidence="7">
    <location>
        <begin position="359"/>
        <end position="378"/>
    </location>
</feature>
<dbReference type="GeneID" id="36569461"/>
<evidence type="ECO:0000256" key="3">
    <source>
        <dbReference type="ARBA" id="ARBA00022448"/>
    </source>
</evidence>
<keyword evidence="4 7" id="KW-0812">Transmembrane</keyword>
<dbReference type="Gene3D" id="1.20.1250.20">
    <property type="entry name" value="MFS general substrate transporter like domains"/>
    <property type="match status" value="2"/>
</dbReference>
<feature type="transmembrane region" description="Helical" evidence="7">
    <location>
        <begin position="448"/>
        <end position="469"/>
    </location>
</feature>
<evidence type="ECO:0000256" key="4">
    <source>
        <dbReference type="ARBA" id="ARBA00022692"/>
    </source>
</evidence>
<dbReference type="InterPro" id="IPR020846">
    <property type="entry name" value="MFS_dom"/>
</dbReference>
<keyword evidence="3" id="KW-0813">Transport</keyword>
<accession>A0A2T3APW0</accession>
<feature type="transmembrane region" description="Helical" evidence="7">
    <location>
        <begin position="134"/>
        <end position="153"/>
    </location>
</feature>
<comment type="subcellular location">
    <subcellularLocation>
        <location evidence="1">Membrane</location>
        <topology evidence="1">Multi-pass membrane protein</topology>
    </subcellularLocation>
</comment>
<feature type="domain" description="Major facilitator superfamily (MFS) profile" evidence="8">
    <location>
        <begin position="293"/>
        <end position="481"/>
    </location>
</feature>
<evidence type="ECO:0000259" key="8">
    <source>
        <dbReference type="PROSITE" id="PS50850"/>
    </source>
</evidence>
<dbReference type="InterPro" id="IPR036259">
    <property type="entry name" value="MFS_trans_sf"/>
</dbReference>
<dbReference type="InterPro" id="IPR050327">
    <property type="entry name" value="Proton-linked_MCT"/>
</dbReference>
<dbReference type="CDD" id="cd17352">
    <property type="entry name" value="MFS_MCT_SLC16"/>
    <property type="match status" value="1"/>
</dbReference>
<dbReference type="AlphaFoldDB" id="A0A2T3APW0"/>
<evidence type="ECO:0000313" key="10">
    <source>
        <dbReference type="Proteomes" id="UP000241818"/>
    </source>
</evidence>
<dbReference type="RefSeq" id="XP_024716699.1">
    <property type="nucleotide sequence ID" value="XM_024861380.1"/>
</dbReference>
<dbReference type="GO" id="GO:0022857">
    <property type="term" value="F:transmembrane transporter activity"/>
    <property type="evidence" value="ECO:0007669"/>
    <property type="project" value="InterPro"/>
</dbReference>
<sequence length="481" mass="51818">MAAKIPSSNASLVADGTVKSSYNDRSDEVSAEELSLDRIGSQDKAAEANMFSESGVAAEADLEKGGEVVKPAPTVGGVNPADFPDGGLEAWLVVLGGWCCLFCSFGWINCIGVFQEYYQQNMLSQYSSSSVSWIPSMEVFMMFLGGPVFGKVFDNYGPRYLLLIGSFFHVFGLMMTSLSTQYYQFFLAQGVCSSLGASAVFYAAMSSIGTWFYKNRAAAFGVMTAGSSLGGVIYPIMVTKLIPEIGFAWTMRAAAFMILGMLIIANLTVKSRLPPLPREFHIMEFIRPLKEPAFALICLGSFMFFFGTFLPFDFVILQAEKDGMSSNLASYLLSILNAASIFGRILPGIIADRIGRFNVMIVTTAFSAIIVLALWLPSKGNAPIIVFSALYGFSSGAFVSLAPSLIAQISPIREIGIRSGTYFLCVAVGGLTGNPIGGALISRDDGNFLYLQIFCGVTMAVGSAIYLGSRWVQCGFKLKVI</sequence>
<evidence type="ECO:0000256" key="2">
    <source>
        <dbReference type="ARBA" id="ARBA00006727"/>
    </source>
</evidence>
<feature type="transmembrane region" description="Helical" evidence="7">
    <location>
        <begin position="384"/>
        <end position="409"/>
    </location>
</feature>
<feature type="transmembrane region" description="Helical" evidence="7">
    <location>
        <begin position="421"/>
        <end position="442"/>
    </location>
</feature>
<dbReference type="PANTHER" id="PTHR11360">
    <property type="entry name" value="MONOCARBOXYLATE TRANSPORTER"/>
    <property type="match status" value="1"/>
</dbReference>
<dbReference type="EMBL" id="KZ679019">
    <property type="protein sequence ID" value="PSS07043.1"/>
    <property type="molecule type" value="Genomic_DNA"/>
</dbReference>